<dbReference type="Pfam" id="PF14149">
    <property type="entry name" value="YhfH"/>
    <property type="match status" value="1"/>
</dbReference>
<organism evidence="1 2">
    <name type="scientific">Gottfriedia acidiceleris</name>
    <dbReference type="NCBI Taxonomy" id="371036"/>
    <lineage>
        <taxon>Bacteria</taxon>
        <taxon>Bacillati</taxon>
        <taxon>Bacillota</taxon>
        <taxon>Bacilli</taxon>
        <taxon>Bacillales</taxon>
        <taxon>Bacillaceae</taxon>
        <taxon>Gottfriedia</taxon>
    </lineage>
</organism>
<proteinExistence type="predicted"/>
<dbReference type="EMBL" id="CP096034">
    <property type="protein sequence ID" value="UPM53489.1"/>
    <property type="molecule type" value="Genomic_DNA"/>
</dbReference>
<sequence>MLVKMSEFLKLLPKKLCKHCNSTIEEQHDCYSNTCSKCLKDSF</sequence>
<protein>
    <submittedName>
        <fullName evidence="1">YhfH family protein</fullName>
    </submittedName>
</protein>
<evidence type="ECO:0000313" key="1">
    <source>
        <dbReference type="EMBL" id="UPM53489.1"/>
    </source>
</evidence>
<keyword evidence="2" id="KW-1185">Reference proteome</keyword>
<dbReference type="InterPro" id="IPR025432">
    <property type="entry name" value="YhfH-like"/>
</dbReference>
<name>A0ABY4JI27_9BACI</name>
<accession>A0ABY4JI27</accession>
<reference evidence="1 2" key="1">
    <citation type="submission" date="2022-04" db="EMBL/GenBank/DDBJ databases">
        <title>Mechanism of arsenic methylation and mitigation arsenic toxicity by Bacillus sp. LH14 from an Arsenic-Contaminated Paddy Soil.</title>
        <authorList>
            <person name="Wang D."/>
        </authorList>
    </citation>
    <scope>NUCLEOTIDE SEQUENCE [LARGE SCALE GENOMIC DNA]</scope>
    <source>
        <strain evidence="1 2">LH14</strain>
    </source>
</reference>
<dbReference type="Proteomes" id="UP000830639">
    <property type="component" value="Chromosome"/>
</dbReference>
<gene>
    <name evidence="1" type="ORF">MY490_17080</name>
</gene>
<evidence type="ECO:0000313" key="2">
    <source>
        <dbReference type="Proteomes" id="UP000830639"/>
    </source>
</evidence>